<reference evidence="4" key="1">
    <citation type="journal article" date="2019" name="Int. J. Syst. Evol. Microbiol.">
        <title>The Global Catalogue of Microorganisms (GCM) 10K type strain sequencing project: providing services to taxonomists for standard genome sequencing and annotation.</title>
        <authorList>
            <consortium name="The Broad Institute Genomics Platform"/>
            <consortium name="The Broad Institute Genome Sequencing Center for Infectious Disease"/>
            <person name="Wu L."/>
            <person name="Ma J."/>
        </authorList>
    </citation>
    <scope>NUCLEOTIDE SEQUENCE [LARGE SCALE GENOMIC DNA]</scope>
    <source>
        <strain evidence="4">JCM 16014</strain>
    </source>
</reference>
<comment type="caution">
    <text evidence="3">The sequence shown here is derived from an EMBL/GenBank/DDBJ whole genome shotgun (WGS) entry which is preliminary data.</text>
</comment>
<evidence type="ECO:0000256" key="1">
    <source>
        <dbReference type="SAM" id="SignalP"/>
    </source>
</evidence>
<organism evidence="3 4">
    <name type="scientific">Catenulispora yoronensis</name>
    <dbReference type="NCBI Taxonomy" id="450799"/>
    <lineage>
        <taxon>Bacteria</taxon>
        <taxon>Bacillati</taxon>
        <taxon>Actinomycetota</taxon>
        <taxon>Actinomycetes</taxon>
        <taxon>Catenulisporales</taxon>
        <taxon>Catenulisporaceae</taxon>
        <taxon>Catenulispora</taxon>
    </lineage>
</organism>
<dbReference type="PANTHER" id="PTHR37981">
    <property type="entry name" value="LIPASE 2"/>
    <property type="match status" value="1"/>
</dbReference>
<dbReference type="InterPro" id="IPR037460">
    <property type="entry name" value="SEST-like"/>
</dbReference>
<gene>
    <name evidence="3" type="ORF">GCM10009839_61400</name>
</gene>
<dbReference type="SUPFAM" id="SSF52266">
    <property type="entry name" value="SGNH hydrolase"/>
    <property type="match status" value="1"/>
</dbReference>
<keyword evidence="1" id="KW-0732">Signal</keyword>
<dbReference type="PANTHER" id="PTHR37981:SF1">
    <property type="entry name" value="SGNH HYDROLASE-TYPE ESTERASE DOMAIN-CONTAINING PROTEIN"/>
    <property type="match status" value="1"/>
</dbReference>
<dbReference type="RefSeq" id="WP_344669170.1">
    <property type="nucleotide sequence ID" value="NZ_BAAAQN010000044.1"/>
</dbReference>
<sequence>MLPRPHQRTRPRSALKRVLVVLAAVLTAGTTLLATTASAAGGANYVALGDSYSSGVGAGSYTSSSGNCLRSTNAYSQLWANSHSPASYVSVACSGATTQDVLNNQISALSSSTTLVTITIGGNDVGFASTMQTCVLSSDSACLSAINTATSQARSILPGRLASTYSAIRAAAPNARVVVLDYPEFYDLGHSWYCPGLSTTDRTALNNAADLLDSIIQTAAGNAGFNFADVKGRFQGHELCDFFNEWLHSVNISDVTESYHPTADGHSGAYLPALTAITG</sequence>
<dbReference type="CDD" id="cd01823">
    <property type="entry name" value="SEST_like"/>
    <property type="match status" value="1"/>
</dbReference>
<feature type="chain" id="PRO_5045588773" evidence="1">
    <location>
        <begin position="40"/>
        <end position="279"/>
    </location>
</feature>
<evidence type="ECO:0000313" key="4">
    <source>
        <dbReference type="Proteomes" id="UP001500751"/>
    </source>
</evidence>
<keyword evidence="4" id="KW-1185">Reference proteome</keyword>
<name>A0ABP5GJ29_9ACTN</name>
<dbReference type="Gene3D" id="3.40.50.1110">
    <property type="entry name" value="SGNH hydrolase"/>
    <property type="match status" value="1"/>
</dbReference>
<feature type="domain" description="SGNH hydrolase-type esterase" evidence="2">
    <location>
        <begin position="47"/>
        <end position="266"/>
    </location>
</feature>
<feature type="signal peptide" evidence="1">
    <location>
        <begin position="1"/>
        <end position="39"/>
    </location>
</feature>
<dbReference type="InterPro" id="IPR013830">
    <property type="entry name" value="SGNH_hydro"/>
</dbReference>
<dbReference type="Pfam" id="PF13472">
    <property type="entry name" value="Lipase_GDSL_2"/>
    <property type="match status" value="1"/>
</dbReference>
<evidence type="ECO:0000259" key="2">
    <source>
        <dbReference type="Pfam" id="PF13472"/>
    </source>
</evidence>
<proteinExistence type="predicted"/>
<accession>A0ABP5GJ29</accession>
<evidence type="ECO:0000313" key="3">
    <source>
        <dbReference type="EMBL" id="GAA2047803.1"/>
    </source>
</evidence>
<dbReference type="InterPro" id="IPR036514">
    <property type="entry name" value="SGNH_hydro_sf"/>
</dbReference>
<dbReference type="EMBL" id="BAAAQN010000044">
    <property type="protein sequence ID" value="GAA2047803.1"/>
    <property type="molecule type" value="Genomic_DNA"/>
</dbReference>
<protein>
    <submittedName>
        <fullName evidence="3">SGNH family lipase</fullName>
    </submittedName>
</protein>
<dbReference type="Proteomes" id="UP001500751">
    <property type="component" value="Unassembled WGS sequence"/>
</dbReference>